<proteinExistence type="predicted"/>
<dbReference type="Proteomes" id="UP000178432">
    <property type="component" value="Unassembled WGS sequence"/>
</dbReference>
<evidence type="ECO:0000313" key="2">
    <source>
        <dbReference type="EMBL" id="OGY48334.1"/>
    </source>
</evidence>
<reference evidence="2 3" key="1">
    <citation type="journal article" date="2016" name="Nat. Commun.">
        <title>Thousands of microbial genomes shed light on interconnected biogeochemical processes in an aquifer system.</title>
        <authorList>
            <person name="Anantharaman K."/>
            <person name="Brown C.T."/>
            <person name="Hug L.A."/>
            <person name="Sharon I."/>
            <person name="Castelle C.J."/>
            <person name="Probst A.J."/>
            <person name="Thomas B.C."/>
            <person name="Singh A."/>
            <person name="Wilkins M.J."/>
            <person name="Karaoz U."/>
            <person name="Brodie E.L."/>
            <person name="Williams K.H."/>
            <person name="Hubbard S.S."/>
            <person name="Banfield J.F."/>
        </authorList>
    </citation>
    <scope>NUCLEOTIDE SEQUENCE [LARGE SCALE GENOMIC DNA]</scope>
</reference>
<gene>
    <name evidence="2" type="ORF">A2663_02250</name>
</gene>
<dbReference type="InterPro" id="IPR001667">
    <property type="entry name" value="DDH_dom"/>
</dbReference>
<dbReference type="SUPFAM" id="SSF64182">
    <property type="entry name" value="DHH phosphoesterases"/>
    <property type="match status" value="1"/>
</dbReference>
<dbReference type="Gene3D" id="3.90.1640.10">
    <property type="entry name" value="inorganic pyrophosphatase (n-terminal core)"/>
    <property type="match status" value="2"/>
</dbReference>
<sequence>MALNETEQIIKAIKESRHILIVFPREFSPDSVACALALYLVLKKQDKLADIASAGFVLPKNLKFLPQAEAIKPEINNLQKFVITVEAGRNKIENLSYNLENDKLKIYLTPKSGSFDKDAVRAESSDYKYDLIISLDAPDLDSLGAIYQNFTEFFYNTTIVNLDHKAENEHFGQINLTNPNAAATAEVLFGLINAIDKNLMDQDIATCLLTGLIAKTRSFKTANVTPKTLEIAGQLLSAEADRGAIVKNLYRSRSVSTLNLWGRALARLKSQAGNKLTWSLITEHDFLEAGADENDLPDVVEELISFIPGVETVVLFYQKDANVCVMVNTLKNQNALYLASAFSPQGSKNLATFCLLEKTLLEAEKEVIDKIKEKLG</sequence>
<dbReference type="PANTHER" id="PTHR47618:SF1">
    <property type="entry name" value="BIFUNCTIONAL OLIGORIBONUCLEASE AND PAP PHOSPHATASE NRNA"/>
    <property type="match status" value="1"/>
</dbReference>
<comment type="caution">
    <text evidence="2">The sequence shown here is derived from an EMBL/GenBank/DDBJ whole genome shotgun (WGS) entry which is preliminary data.</text>
</comment>
<evidence type="ECO:0000313" key="3">
    <source>
        <dbReference type="Proteomes" id="UP000178432"/>
    </source>
</evidence>
<dbReference type="PANTHER" id="PTHR47618">
    <property type="entry name" value="BIFUNCTIONAL OLIGORIBONUCLEASE AND PAP PHOSPHATASE NRNA"/>
    <property type="match status" value="1"/>
</dbReference>
<protein>
    <recommendedName>
        <fullName evidence="1">DDH domain-containing protein</fullName>
    </recommendedName>
</protein>
<feature type="domain" description="DDH" evidence="1">
    <location>
        <begin position="19"/>
        <end position="211"/>
    </location>
</feature>
<name>A0A1G1Y7Z7_9BACT</name>
<dbReference type="AlphaFoldDB" id="A0A1G1Y7Z7"/>
<dbReference type="Pfam" id="PF01368">
    <property type="entry name" value="DHH"/>
    <property type="match status" value="1"/>
</dbReference>
<organism evidence="2 3">
    <name type="scientific">Candidatus Buchananbacteria bacterium RIFCSPHIGHO2_01_FULL_46_12</name>
    <dbReference type="NCBI Taxonomy" id="1797536"/>
    <lineage>
        <taxon>Bacteria</taxon>
        <taxon>Candidatus Buchananiibacteriota</taxon>
    </lineage>
</organism>
<dbReference type="InterPro" id="IPR038763">
    <property type="entry name" value="DHH_sf"/>
</dbReference>
<accession>A0A1G1Y7Z7</accession>
<evidence type="ECO:0000259" key="1">
    <source>
        <dbReference type="Pfam" id="PF01368"/>
    </source>
</evidence>
<dbReference type="Gene3D" id="3.10.310.30">
    <property type="match status" value="1"/>
</dbReference>
<dbReference type="EMBL" id="MHIF01000015">
    <property type="protein sequence ID" value="OGY48334.1"/>
    <property type="molecule type" value="Genomic_DNA"/>
</dbReference>
<dbReference type="InterPro" id="IPR051319">
    <property type="entry name" value="Oligoribo/pAp-PDE_c-di-AMP_PDE"/>
</dbReference>